<gene>
    <name evidence="1" type="ORF">EG244_06485</name>
</gene>
<accession>A0A3P3DUK3</accession>
<name>A0A3P3DUK3_9RHOB</name>
<dbReference type="OrthoDB" id="8842400at2"/>
<keyword evidence="2" id="KW-1185">Reference proteome</keyword>
<organism evidence="1 2">
    <name type="scientific">Falsigemmobacter faecalis</name>
    <dbReference type="NCBI Taxonomy" id="2488730"/>
    <lineage>
        <taxon>Bacteria</taxon>
        <taxon>Pseudomonadati</taxon>
        <taxon>Pseudomonadota</taxon>
        <taxon>Alphaproteobacteria</taxon>
        <taxon>Rhodobacterales</taxon>
        <taxon>Paracoccaceae</taxon>
        <taxon>Falsigemmobacter</taxon>
    </lineage>
</organism>
<dbReference type="AlphaFoldDB" id="A0A3P3DUK3"/>
<proteinExistence type="predicted"/>
<dbReference type="Proteomes" id="UP000282125">
    <property type="component" value="Unassembled WGS sequence"/>
</dbReference>
<evidence type="ECO:0000313" key="2">
    <source>
        <dbReference type="Proteomes" id="UP000282125"/>
    </source>
</evidence>
<comment type="caution">
    <text evidence="1">The sequence shown here is derived from an EMBL/GenBank/DDBJ whole genome shotgun (WGS) entry which is preliminary data.</text>
</comment>
<reference evidence="1 2" key="1">
    <citation type="submission" date="2018-11" db="EMBL/GenBank/DDBJ databases">
        <title>Gemmobacter sp. nov., YIM 102744-1 draft genome.</title>
        <authorList>
            <person name="Li G."/>
            <person name="Jiang Y."/>
        </authorList>
    </citation>
    <scope>NUCLEOTIDE SEQUENCE [LARGE SCALE GENOMIC DNA]</scope>
    <source>
        <strain evidence="1 2">YIM 102744-1</strain>
    </source>
</reference>
<sequence length="119" mass="13335">MLLRGNVLQSLADQRGFLYDGAVPVNNFWRRGFGRTVRRCSVVPMDVDRGDIAFEDVAGSGTRLRLQGRLPAMRVYLYYEVETTPDSTYDGRVLQSAYQVRRAGDATNGSEGTPERAEQ</sequence>
<dbReference type="EMBL" id="RRAZ01000007">
    <property type="protein sequence ID" value="RRH76398.1"/>
    <property type="molecule type" value="Genomic_DNA"/>
</dbReference>
<evidence type="ECO:0000313" key="1">
    <source>
        <dbReference type="EMBL" id="RRH76398.1"/>
    </source>
</evidence>
<protein>
    <submittedName>
        <fullName evidence="1">Uncharacterized protein</fullName>
    </submittedName>
</protein>